<reference evidence="1 2" key="1">
    <citation type="journal article" date="2015" name="Genome Biol. Evol.">
        <title>The genome of winter moth (Operophtera brumata) provides a genomic perspective on sexual dimorphism and phenology.</title>
        <authorList>
            <person name="Derks M.F."/>
            <person name="Smit S."/>
            <person name="Salis L."/>
            <person name="Schijlen E."/>
            <person name="Bossers A."/>
            <person name="Mateman C."/>
            <person name="Pijl A.S."/>
            <person name="de Ridder D."/>
            <person name="Groenen M.A."/>
            <person name="Visser M.E."/>
            <person name="Megens H.J."/>
        </authorList>
    </citation>
    <scope>NUCLEOTIDE SEQUENCE [LARGE SCALE GENOMIC DNA]</scope>
    <source>
        <strain evidence="1">WM2013NL</strain>
        <tissue evidence="1">Head and thorax</tissue>
    </source>
</reference>
<comment type="caution">
    <text evidence="1">The sequence shown here is derived from an EMBL/GenBank/DDBJ whole genome shotgun (WGS) entry which is preliminary data.</text>
</comment>
<dbReference type="AlphaFoldDB" id="A0A0L7LJD1"/>
<evidence type="ECO:0000313" key="2">
    <source>
        <dbReference type="Proteomes" id="UP000037510"/>
    </source>
</evidence>
<dbReference type="EMBL" id="JTDY01000885">
    <property type="protein sequence ID" value="KOB75562.1"/>
    <property type="molecule type" value="Genomic_DNA"/>
</dbReference>
<accession>A0A0L7LJD1</accession>
<organism evidence="1 2">
    <name type="scientific">Operophtera brumata</name>
    <name type="common">Winter moth</name>
    <name type="synonym">Phalaena brumata</name>
    <dbReference type="NCBI Taxonomy" id="104452"/>
    <lineage>
        <taxon>Eukaryota</taxon>
        <taxon>Metazoa</taxon>
        <taxon>Ecdysozoa</taxon>
        <taxon>Arthropoda</taxon>
        <taxon>Hexapoda</taxon>
        <taxon>Insecta</taxon>
        <taxon>Pterygota</taxon>
        <taxon>Neoptera</taxon>
        <taxon>Endopterygota</taxon>
        <taxon>Lepidoptera</taxon>
        <taxon>Glossata</taxon>
        <taxon>Ditrysia</taxon>
        <taxon>Geometroidea</taxon>
        <taxon>Geometridae</taxon>
        <taxon>Larentiinae</taxon>
        <taxon>Operophtera</taxon>
    </lineage>
</organism>
<sequence length="252" mass="27819">MKRLVFTALESYQVNASPVPQGRYPWIARVVHSTQADVPHVCTASCVHDGLFITAASCIIGLSVRAFVIPSNGTKQAFDDIAFIVVQQTDVPWSVVKLFHEKNRTDAVFQWFEDMGASEYKVVGYATKKGIHRIKSADRVYNLTELKVFIGLEICATILTFQKKASVGFNIPCYHSCTLKEFQQANKTGKCSNYHGVDGGAVFDVKKGHLLGVATWGAYFSAFKRRGVARSYASRAVRGDADRLNTNASLLV</sequence>
<dbReference type="Gene3D" id="2.40.10.10">
    <property type="entry name" value="Trypsin-like serine proteases"/>
    <property type="match status" value="1"/>
</dbReference>
<protein>
    <submittedName>
        <fullName evidence="1">Uncharacterized protein</fullName>
    </submittedName>
</protein>
<evidence type="ECO:0000313" key="1">
    <source>
        <dbReference type="EMBL" id="KOB75562.1"/>
    </source>
</evidence>
<gene>
    <name evidence="1" type="ORF">OBRU01_07327</name>
</gene>
<dbReference type="InterPro" id="IPR009003">
    <property type="entry name" value="Peptidase_S1_PA"/>
</dbReference>
<dbReference type="Proteomes" id="UP000037510">
    <property type="component" value="Unassembled WGS sequence"/>
</dbReference>
<name>A0A0L7LJD1_OPEBR</name>
<dbReference type="SUPFAM" id="SSF50494">
    <property type="entry name" value="Trypsin-like serine proteases"/>
    <property type="match status" value="1"/>
</dbReference>
<dbReference type="InterPro" id="IPR043504">
    <property type="entry name" value="Peptidase_S1_PA_chymotrypsin"/>
</dbReference>
<proteinExistence type="predicted"/>
<keyword evidence="2" id="KW-1185">Reference proteome</keyword>